<comment type="caution">
    <text evidence="3">The sequence shown here is derived from an EMBL/GenBank/DDBJ whole genome shotgun (WGS) entry which is preliminary data.</text>
</comment>
<dbReference type="Pfam" id="PF02698">
    <property type="entry name" value="DUF218"/>
    <property type="match status" value="1"/>
</dbReference>
<sequence length="256" mass="29105">MTWRYIIKQLGFPPSGLILLFLLSWMLRKHLPRLASFIFLLTLTAFYVLSIPSSVEHFARHIETEAALTAEQLEQLDQHADVIVVLGGGRELADDAWGSDQPSLFAQQRLRYASRLAKTSELPILISGGLHFGQPPSEAQIGSETLAIDFNIETHWLEGESRTTWENALYSAKTLQPLGIKKIVLVTDAWHMPRARWSFEQHGFEVISAPMGFFSVPHQRPAFGLLPESKAFWQNSLLLNEWVGQKLYLHQFLKNN</sequence>
<accession>A0ABT7SRL6</accession>
<reference evidence="3 4" key="1">
    <citation type="submission" date="2023-06" db="EMBL/GenBank/DDBJ databases">
        <title>Thiopseudomonas sp. CY1220 draft genome sequence.</title>
        <authorList>
            <person name="Zhao G."/>
            <person name="An M."/>
        </authorList>
    </citation>
    <scope>NUCLEOTIDE SEQUENCE [LARGE SCALE GENOMIC DNA]</scope>
    <source>
        <strain evidence="3 4">CY1220</strain>
    </source>
</reference>
<dbReference type="PANTHER" id="PTHR30336">
    <property type="entry name" value="INNER MEMBRANE PROTEIN, PROBABLE PERMEASE"/>
    <property type="match status" value="1"/>
</dbReference>
<keyword evidence="1" id="KW-0812">Transmembrane</keyword>
<feature type="transmembrane region" description="Helical" evidence="1">
    <location>
        <begin position="6"/>
        <end position="27"/>
    </location>
</feature>
<protein>
    <submittedName>
        <fullName evidence="3">YdcF family protein</fullName>
    </submittedName>
</protein>
<dbReference type="Proteomes" id="UP001241056">
    <property type="component" value="Unassembled WGS sequence"/>
</dbReference>
<proteinExistence type="predicted"/>
<dbReference type="CDD" id="cd06259">
    <property type="entry name" value="YdcF-like"/>
    <property type="match status" value="1"/>
</dbReference>
<feature type="domain" description="DUF218" evidence="2">
    <location>
        <begin position="81"/>
        <end position="244"/>
    </location>
</feature>
<dbReference type="InterPro" id="IPR051599">
    <property type="entry name" value="Cell_Envelope_Assoc"/>
</dbReference>
<feature type="transmembrane region" description="Helical" evidence="1">
    <location>
        <begin position="34"/>
        <end position="52"/>
    </location>
</feature>
<dbReference type="Gene3D" id="3.40.50.620">
    <property type="entry name" value="HUPs"/>
    <property type="match status" value="1"/>
</dbReference>
<evidence type="ECO:0000313" key="4">
    <source>
        <dbReference type="Proteomes" id="UP001241056"/>
    </source>
</evidence>
<name>A0ABT7SRL6_9GAMM</name>
<keyword evidence="1" id="KW-0472">Membrane</keyword>
<dbReference type="InterPro" id="IPR003848">
    <property type="entry name" value="DUF218"/>
</dbReference>
<dbReference type="RefSeq" id="WP_289411635.1">
    <property type="nucleotide sequence ID" value="NZ_JAUCDY010000016.1"/>
</dbReference>
<dbReference type="InterPro" id="IPR014729">
    <property type="entry name" value="Rossmann-like_a/b/a_fold"/>
</dbReference>
<keyword evidence="4" id="KW-1185">Reference proteome</keyword>
<evidence type="ECO:0000256" key="1">
    <source>
        <dbReference type="SAM" id="Phobius"/>
    </source>
</evidence>
<gene>
    <name evidence="3" type="ORF">QEZ41_10965</name>
</gene>
<evidence type="ECO:0000259" key="2">
    <source>
        <dbReference type="Pfam" id="PF02698"/>
    </source>
</evidence>
<keyword evidence="1" id="KW-1133">Transmembrane helix</keyword>
<dbReference type="PANTHER" id="PTHR30336:SF4">
    <property type="entry name" value="ENVELOPE BIOGENESIS FACTOR ELYC"/>
    <property type="match status" value="1"/>
</dbReference>
<dbReference type="EMBL" id="JAUCDY010000016">
    <property type="protein sequence ID" value="MDM7858785.1"/>
    <property type="molecule type" value="Genomic_DNA"/>
</dbReference>
<organism evidence="3 4">
    <name type="scientific">Thiopseudomonas acetoxidans</name>
    <dbReference type="NCBI Taxonomy" id="3041622"/>
    <lineage>
        <taxon>Bacteria</taxon>
        <taxon>Pseudomonadati</taxon>
        <taxon>Pseudomonadota</taxon>
        <taxon>Gammaproteobacteria</taxon>
        <taxon>Pseudomonadales</taxon>
        <taxon>Pseudomonadaceae</taxon>
        <taxon>Thiopseudomonas</taxon>
    </lineage>
</organism>
<evidence type="ECO:0000313" key="3">
    <source>
        <dbReference type="EMBL" id="MDM7858785.1"/>
    </source>
</evidence>